<keyword evidence="3" id="KW-1185">Reference proteome</keyword>
<dbReference type="OrthoDB" id="9983939at2"/>
<keyword evidence="1" id="KW-0472">Membrane</keyword>
<evidence type="ECO:0000256" key="1">
    <source>
        <dbReference type="SAM" id="Phobius"/>
    </source>
</evidence>
<name>A0A4R6G1P1_9BURK</name>
<keyword evidence="1" id="KW-1133">Transmembrane helix</keyword>
<comment type="caution">
    <text evidence="2">The sequence shown here is derived from an EMBL/GenBank/DDBJ whole genome shotgun (WGS) entry which is preliminary data.</text>
</comment>
<evidence type="ECO:0000313" key="2">
    <source>
        <dbReference type="EMBL" id="TDN88266.1"/>
    </source>
</evidence>
<evidence type="ECO:0000313" key="3">
    <source>
        <dbReference type="Proteomes" id="UP000294737"/>
    </source>
</evidence>
<reference evidence="2 3" key="1">
    <citation type="submission" date="2019-03" db="EMBL/GenBank/DDBJ databases">
        <title>Genomic Encyclopedia of Type Strains, Phase IV (KMG-IV): sequencing the most valuable type-strain genomes for metagenomic binning, comparative biology and taxonomic classification.</title>
        <authorList>
            <person name="Goeker M."/>
        </authorList>
    </citation>
    <scope>NUCLEOTIDE SEQUENCE [LARGE SCALE GENOMIC DNA]</scope>
    <source>
        <strain evidence="2 3">DSM 18555</strain>
    </source>
</reference>
<gene>
    <name evidence="2" type="ORF">EV677_2753</name>
</gene>
<organism evidence="2 3">
    <name type="scientific">Herminiimonas fonticola</name>
    <dbReference type="NCBI Taxonomy" id="303380"/>
    <lineage>
        <taxon>Bacteria</taxon>
        <taxon>Pseudomonadati</taxon>
        <taxon>Pseudomonadota</taxon>
        <taxon>Betaproteobacteria</taxon>
        <taxon>Burkholderiales</taxon>
        <taxon>Oxalobacteraceae</taxon>
        <taxon>Herminiimonas</taxon>
    </lineage>
</organism>
<feature type="transmembrane region" description="Helical" evidence="1">
    <location>
        <begin position="12"/>
        <end position="30"/>
    </location>
</feature>
<dbReference type="AlphaFoldDB" id="A0A4R6G1P1"/>
<keyword evidence="1" id="KW-0812">Transmembrane</keyword>
<protein>
    <submittedName>
        <fullName evidence="2">Uncharacterized protein</fullName>
    </submittedName>
</protein>
<dbReference type="EMBL" id="SNWF01000007">
    <property type="protein sequence ID" value="TDN88266.1"/>
    <property type="molecule type" value="Genomic_DNA"/>
</dbReference>
<sequence length="68" mass="7171">MKNQISRRISRHLYQATAVAASTLVISVALQNGAFQDAIYDGALTGGAMWASATSVGSFAQSTSVEHR</sequence>
<dbReference type="Proteomes" id="UP000294737">
    <property type="component" value="Unassembled WGS sequence"/>
</dbReference>
<dbReference type="RefSeq" id="WP_112992572.1">
    <property type="nucleotide sequence ID" value="NZ_PTLZ01000003.1"/>
</dbReference>
<proteinExistence type="predicted"/>
<accession>A0A4R6G1P1</accession>